<accession>A0A4V4NFA5</accession>
<feature type="compositionally biased region" description="Basic and acidic residues" evidence="1">
    <location>
        <begin position="391"/>
        <end position="400"/>
    </location>
</feature>
<evidence type="ECO:0000313" key="4">
    <source>
        <dbReference type="Proteomes" id="UP000307173"/>
    </source>
</evidence>
<gene>
    <name evidence="3" type="ORF">CANINC_004012</name>
</gene>
<dbReference type="STRING" id="52247.A0A4V4NFA5"/>
<feature type="compositionally biased region" description="Basic and acidic residues" evidence="1">
    <location>
        <begin position="430"/>
        <end position="439"/>
    </location>
</feature>
<dbReference type="Proteomes" id="UP000307173">
    <property type="component" value="Unassembled WGS sequence"/>
</dbReference>
<keyword evidence="4" id="KW-1185">Reference proteome</keyword>
<feature type="compositionally biased region" description="Basic and acidic residues" evidence="1">
    <location>
        <begin position="469"/>
        <end position="478"/>
    </location>
</feature>
<reference evidence="3 4" key="1">
    <citation type="journal article" date="2019" name="Front. Genet.">
        <title>Whole-Genome Sequencing of the Opportunistic Yeast Pathogen Candida inconspicua Uncovers Its Hybrid Origin.</title>
        <authorList>
            <person name="Mixao V."/>
            <person name="Hansen A.P."/>
            <person name="Saus E."/>
            <person name="Boekhout T."/>
            <person name="Lass-Florl C."/>
            <person name="Gabaldon T."/>
        </authorList>
    </citation>
    <scope>NUCLEOTIDE SEQUENCE [LARGE SCALE GENOMIC DNA]</scope>
    <source>
        <strain evidence="3 4">CBS 180</strain>
    </source>
</reference>
<feature type="compositionally biased region" description="Polar residues" evidence="1">
    <location>
        <begin position="414"/>
        <end position="425"/>
    </location>
</feature>
<feature type="domain" description="Reverse transcriptase Ty1/copia-type" evidence="2">
    <location>
        <begin position="713"/>
        <end position="919"/>
    </location>
</feature>
<evidence type="ECO:0000256" key="1">
    <source>
        <dbReference type="SAM" id="MobiDB-lite"/>
    </source>
</evidence>
<protein>
    <recommendedName>
        <fullName evidence="2">Reverse transcriptase Ty1/copia-type domain-containing protein</fullName>
    </recommendedName>
</protein>
<dbReference type="AlphaFoldDB" id="A0A4V4NFA5"/>
<evidence type="ECO:0000259" key="2">
    <source>
        <dbReference type="Pfam" id="PF07727"/>
    </source>
</evidence>
<sequence>MENNTKEREQEQSYKEFCNRLDKWVITLDKLCKNKEDTFKDTKNVEQWYETFKKTALGSTNRNGEIGTIISAMFEIKDTTDLDKFGLKSGNLEIYDMTSELVSDHKYIQKRTNRLTSELYNIMMQYHGEDVLKQAMGNLGGVTGKVFQELQKLWETRIPQHQLELPCTHMIYLLKKGKYNEKITTASEIVKKMEHYTGLESFQEILEKYNGEMRVRDILLEIDEMANQFLASTKRQQLAWVYDFGFKIASRFMKEESKITFKRATTKFMNKLTNSEDDMNYESFITDLEATEQNGGGVKKNLEIIPVKTYDERNEPFVAIVKERVENNKRKWVSDTYTGTTLEKRDGSKKYPVPLHYKSNEGEMYCRQCGCGHQHGKHHKEVQYKNLPVKPHSEKNEDVSMQRAHSKQNDDVSALQTYLPKNNKNLPVRPHSEKNEDVSMQRAHSKQNDDVSALQTYLPKNNKNLPVRPHSEKNEDVSMQRAHSKQNDDVSALQTYLPKNNKNLPVRPHSEKNEDVSMQRAHSKQNDDVSALQTYLPKNNKYNLPYGKYYERKSKNLTEEEEIEKRNYLDSQPARLHMGKSRALPTMPMFLQDVFYYVDRRLKTDATPAFFIGYNSDFKLIVKDVKGKTHVVTDYDPIQSLKLHQGEQLDPANVIPKLAYRVTQENTSTPTNIPTNFKQAQNTEWKTSNQTEINKFLQHRVFEEIDDESSIPAKSIYLNTFWLFTRKQPTNEAKSRLITINRDWVGKRNREVTSPVSNQLSQQILFWKFTKNLDTKFHVYDISTAFLHSVIPESEYYYLKTPIGFSNHIKTKYVRLRRYAYGLNNAPLEFHKTLTAAIETEYKTSLIDPCLHHSPNYDEFLVQHVDDILLLCKDPRIAERLLKLRFELKSDHDPSFYLGFNISQDDELLKINLEHFITTKIGELPQELQDYIYLGSHKLFSSSSDKELFPEFNQKISTELHEKNKWYDLPENKDVNSTFLVDYAMPDVTIESADFNTILPPQLEDLKRRKEFMVELNRLETMDLKDRYQQLEKLVAEAHQTRDITKFLKRHPALPHHLFSLNMYQQIVGLIVFIASKGRFDIQVHASFLSQHTMMPAIEHFQQALQVLKYLYTTRKSTYNYHKLLSPTTKPSEQDVVTIKVYTDASQLSQSSQGGYLIMIDNKYITSRSFRIKPYSASSFDCEILALRQGVNAGHLVKTTLYDLGYRNIRMEAFCDNKPVVDTVNKNYALKKPEKIYVN</sequence>
<dbReference type="EMBL" id="SELW01000636">
    <property type="protein sequence ID" value="TID17249.1"/>
    <property type="molecule type" value="Genomic_DNA"/>
</dbReference>
<organism evidence="3 4">
    <name type="scientific">Pichia inconspicua</name>
    <dbReference type="NCBI Taxonomy" id="52247"/>
    <lineage>
        <taxon>Eukaryota</taxon>
        <taxon>Fungi</taxon>
        <taxon>Dikarya</taxon>
        <taxon>Ascomycota</taxon>
        <taxon>Saccharomycotina</taxon>
        <taxon>Pichiomycetes</taxon>
        <taxon>Pichiales</taxon>
        <taxon>Pichiaceae</taxon>
        <taxon>Pichia</taxon>
    </lineage>
</organism>
<evidence type="ECO:0000313" key="3">
    <source>
        <dbReference type="EMBL" id="TID17249.1"/>
    </source>
</evidence>
<proteinExistence type="predicted"/>
<comment type="caution">
    <text evidence="3">The sequence shown here is derived from an EMBL/GenBank/DDBJ whole genome shotgun (WGS) entry which is preliminary data.</text>
</comment>
<feature type="compositionally biased region" description="Polar residues" evidence="1">
    <location>
        <begin position="453"/>
        <end position="464"/>
    </location>
</feature>
<dbReference type="OrthoDB" id="8027607at2759"/>
<name>A0A4V4NFA5_9ASCO</name>
<feature type="non-terminal residue" evidence="3">
    <location>
        <position position="1239"/>
    </location>
</feature>
<dbReference type="InterPro" id="IPR013103">
    <property type="entry name" value="RVT_2"/>
</dbReference>
<feature type="region of interest" description="Disordered" evidence="1">
    <location>
        <begin position="387"/>
        <end position="488"/>
    </location>
</feature>
<dbReference type="Pfam" id="PF07727">
    <property type="entry name" value="RVT_2"/>
    <property type="match status" value="1"/>
</dbReference>